<accession>A0A6L2MYE3</accession>
<protein>
    <submittedName>
        <fullName evidence="2">Reverse transcriptase domain-containing protein</fullName>
    </submittedName>
</protein>
<keyword evidence="2" id="KW-0548">Nucleotidyltransferase</keyword>
<dbReference type="EMBL" id="BKCJ010007769">
    <property type="protein sequence ID" value="GEU78913.1"/>
    <property type="molecule type" value="Genomic_DNA"/>
</dbReference>
<gene>
    <name evidence="2" type="ORF">Tci_050891</name>
</gene>
<dbReference type="PANTHER" id="PTHR35046:SF26">
    <property type="entry name" value="RNA-DIRECTED DNA POLYMERASE"/>
    <property type="match status" value="1"/>
</dbReference>
<feature type="compositionally biased region" description="Low complexity" evidence="1">
    <location>
        <begin position="59"/>
        <end position="77"/>
    </location>
</feature>
<name>A0A6L2MYE3_TANCI</name>
<keyword evidence="2" id="KW-0695">RNA-directed DNA polymerase</keyword>
<dbReference type="AlphaFoldDB" id="A0A6L2MYE3"/>
<keyword evidence="2" id="KW-0808">Transferase</keyword>
<dbReference type="GO" id="GO:0003964">
    <property type="term" value="F:RNA-directed DNA polymerase activity"/>
    <property type="evidence" value="ECO:0007669"/>
    <property type="project" value="UniProtKB-KW"/>
</dbReference>
<organism evidence="2">
    <name type="scientific">Tanacetum cinerariifolium</name>
    <name type="common">Dalmatian daisy</name>
    <name type="synonym">Chrysanthemum cinerariifolium</name>
    <dbReference type="NCBI Taxonomy" id="118510"/>
    <lineage>
        <taxon>Eukaryota</taxon>
        <taxon>Viridiplantae</taxon>
        <taxon>Streptophyta</taxon>
        <taxon>Embryophyta</taxon>
        <taxon>Tracheophyta</taxon>
        <taxon>Spermatophyta</taxon>
        <taxon>Magnoliopsida</taxon>
        <taxon>eudicotyledons</taxon>
        <taxon>Gunneridae</taxon>
        <taxon>Pentapetalae</taxon>
        <taxon>asterids</taxon>
        <taxon>campanulids</taxon>
        <taxon>Asterales</taxon>
        <taxon>Asteraceae</taxon>
        <taxon>Asteroideae</taxon>
        <taxon>Anthemideae</taxon>
        <taxon>Anthemidinae</taxon>
        <taxon>Tanacetum</taxon>
    </lineage>
</organism>
<feature type="region of interest" description="Disordered" evidence="1">
    <location>
        <begin position="44"/>
        <end position="86"/>
    </location>
</feature>
<proteinExistence type="predicted"/>
<evidence type="ECO:0000256" key="1">
    <source>
        <dbReference type="SAM" id="MobiDB-lite"/>
    </source>
</evidence>
<evidence type="ECO:0000313" key="2">
    <source>
        <dbReference type="EMBL" id="GEU78913.1"/>
    </source>
</evidence>
<feature type="compositionally biased region" description="Polar residues" evidence="1">
    <location>
        <begin position="44"/>
        <end position="54"/>
    </location>
</feature>
<sequence length="374" mass="42901">VVAQFLGVLKPEIADIVSIQPYWTYTDVGRLALKVEKHIKAKNKGSTSHFTPPTRNAYPIAPKTAPKVTTPTTSITEPKLDEPGDELVYPDHGEALVIQRVINKMSISEPAPPARDPHDVETIKRLQQWIQELKLQQLRLDSPAEEVKTKPNVWDDEPVDVNPFGRENLRYVNRLYQPRRKDHVVDRDDRYCNDPIRNLELKIKIPKLTEDDVEEFINEFDKLRMRSDIVEEEEHVVACFLGVLKPEIADIHLKHHLKPPPLQPRLQVPDNAGLIYDTDAEPELDEPGDVLFSIGKCYKDEVWCEVIPMDAAQFLLGSPWQFDRKTKHNGFQNTYRFKKDGRRAIDANVVNERINMTNTLGAYFVATNFCGRLG</sequence>
<feature type="non-terminal residue" evidence="2">
    <location>
        <position position="1"/>
    </location>
</feature>
<dbReference type="PANTHER" id="PTHR35046">
    <property type="entry name" value="ZINC KNUCKLE (CCHC-TYPE) FAMILY PROTEIN"/>
    <property type="match status" value="1"/>
</dbReference>
<comment type="caution">
    <text evidence="2">The sequence shown here is derived from an EMBL/GenBank/DDBJ whole genome shotgun (WGS) entry which is preliminary data.</text>
</comment>
<reference evidence="2" key="1">
    <citation type="journal article" date="2019" name="Sci. Rep.">
        <title>Draft genome of Tanacetum cinerariifolium, the natural source of mosquito coil.</title>
        <authorList>
            <person name="Yamashiro T."/>
            <person name="Shiraishi A."/>
            <person name="Satake H."/>
            <person name="Nakayama K."/>
        </authorList>
    </citation>
    <scope>NUCLEOTIDE SEQUENCE</scope>
</reference>